<dbReference type="InterPro" id="IPR011708">
    <property type="entry name" value="DNA_pol3_alpha_NTPase_dom"/>
</dbReference>
<evidence type="ECO:0000259" key="1">
    <source>
        <dbReference type="Pfam" id="PF07733"/>
    </source>
</evidence>
<dbReference type="Gene3D" id="3.20.20.140">
    <property type="entry name" value="Metal-dependent hydrolases"/>
    <property type="match status" value="1"/>
</dbReference>
<dbReference type="GO" id="GO:0008408">
    <property type="term" value="F:3'-5' exonuclease activity"/>
    <property type="evidence" value="ECO:0007669"/>
    <property type="project" value="InterPro"/>
</dbReference>
<comment type="caution">
    <text evidence="2">The sequence shown here is derived from an EMBL/GenBank/DDBJ whole genome shotgun (WGS) entry which is preliminary data.</text>
</comment>
<name>X0WT89_9ZZZZ</name>
<feature type="domain" description="Bacterial DNA polymerase III alpha subunit NTPase" evidence="1">
    <location>
        <begin position="115"/>
        <end position="259"/>
    </location>
</feature>
<feature type="non-terminal residue" evidence="2">
    <location>
        <position position="260"/>
    </location>
</feature>
<dbReference type="InterPro" id="IPR004805">
    <property type="entry name" value="DnaE2/DnaE/PolC"/>
</dbReference>
<dbReference type="GO" id="GO:0006260">
    <property type="term" value="P:DNA replication"/>
    <property type="evidence" value="ECO:0007669"/>
    <property type="project" value="InterPro"/>
</dbReference>
<organism evidence="2">
    <name type="scientific">marine sediment metagenome</name>
    <dbReference type="NCBI Taxonomy" id="412755"/>
    <lineage>
        <taxon>unclassified sequences</taxon>
        <taxon>metagenomes</taxon>
        <taxon>ecological metagenomes</taxon>
    </lineage>
</organism>
<sequence>DFHQKYGIQVVFTNDVHYPDKSDWTAREICRAIAYHQKIDSEKYDRLSEDQISSTYLKNYDEMVESLKFFGLENYEDNMIEVWDEIVDKCKCDWLEQMEVMVPVAYEKAKTDPKEYLKEACRKVFEQKRQKGEFKDEEVALQRMEHELKEICDGEVCFAEYFLLVAEMVEEVKNRDIMVGVGRGSAGASIVTWLLGITGVNPLDYDLMFERFISPGRHDLPDIDLDFEDVRRKEVIEYLRGKYGPKNVALVSTYAMMKGR</sequence>
<accession>X0WT89</accession>
<dbReference type="PANTHER" id="PTHR32294">
    <property type="entry name" value="DNA POLYMERASE III SUBUNIT ALPHA"/>
    <property type="match status" value="1"/>
</dbReference>
<gene>
    <name evidence="2" type="ORF">S01H1_52162</name>
</gene>
<protein>
    <recommendedName>
        <fullName evidence="1">Bacterial DNA polymerase III alpha subunit NTPase domain-containing protein</fullName>
    </recommendedName>
</protein>
<dbReference type="Pfam" id="PF07733">
    <property type="entry name" value="DNA_pol3_alpha"/>
    <property type="match status" value="1"/>
</dbReference>
<feature type="non-terminal residue" evidence="2">
    <location>
        <position position="1"/>
    </location>
</feature>
<dbReference type="EMBL" id="BARS01033706">
    <property type="protein sequence ID" value="GAG27728.1"/>
    <property type="molecule type" value="Genomic_DNA"/>
</dbReference>
<evidence type="ECO:0000313" key="2">
    <source>
        <dbReference type="EMBL" id="GAG27728.1"/>
    </source>
</evidence>
<dbReference type="AlphaFoldDB" id="X0WT89"/>
<reference evidence="2" key="1">
    <citation type="journal article" date="2014" name="Front. Microbiol.">
        <title>High frequency of phylogenetically diverse reductive dehalogenase-homologous genes in deep subseafloor sedimentary metagenomes.</title>
        <authorList>
            <person name="Kawai M."/>
            <person name="Futagami T."/>
            <person name="Toyoda A."/>
            <person name="Takaki Y."/>
            <person name="Nishi S."/>
            <person name="Hori S."/>
            <person name="Arai W."/>
            <person name="Tsubouchi T."/>
            <person name="Morono Y."/>
            <person name="Uchiyama I."/>
            <person name="Ito T."/>
            <person name="Fujiyama A."/>
            <person name="Inagaki F."/>
            <person name="Takami H."/>
        </authorList>
    </citation>
    <scope>NUCLEOTIDE SEQUENCE</scope>
    <source>
        <strain evidence="2">Expedition CK06-06</strain>
    </source>
</reference>
<proteinExistence type="predicted"/>